<evidence type="ECO:0000313" key="1">
    <source>
        <dbReference type="EMBL" id="APO70113.1"/>
    </source>
</evidence>
<evidence type="ECO:0000313" key="2">
    <source>
        <dbReference type="Proteomes" id="UP000184749"/>
    </source>
</evidence>
<accession>A0A1L5NQD6</accession>
<keyword evidence="1" id="KW-0614">Plasmid</keyword>
<name>A0A1L5NQD6_9HYPH</name>
<reference evidence="1 2" key="1">
    <citation type="submission" date="2016-09" db="EMBL/GenBank/DDBJ databases">
        <title>The complete genome sequences of Rhizobium gallicum, symbiovars gallicum and phaseoli, symbionts associated to common bean (Phaseolus vulgaris).</title>
        <authorList>
            <person name="Bustos P."/>
            <person name="Santamaria R.I."/>
            <person name="Perez-Carrascal O.M."/>
            <person name="Juarez S."/>
            <person name="Lozano L."/>
            <person name="Martinez-Flores I."/>
            <person name="Martinez-Romero E."/>
            <person name="Cevallos M."/>
            <person name="Romero D."/>
            <person name="Davila G."/>
            <person name="Gonzalez V."/>
        </authorList>
    </citation>
    <scope>NUCLEOTIDE SEQUENCE [LARGE SCALE GENOMIC DNA]</scope>
    <source>
        <strain evidence="1 2">IE4872</strain>
        <plasmid evidence="2">prgalie4872c</plasmid>
    </source>
</reference>
<protein>
    <submittedName>
        <fullName evidence="1">Uncharacterized protein</fullName>
    </submittedName>
</protein>
<dbReference type="AlphaFoldDB" id="A0A1L5NQD6"/>
<sequence>MVAAGIIKLRRPLSRRISHSCPDHLHCGVVVLSTSLTFGQIENTMVNAPLAERARRILDQLA</sequence>
<dbReference type="Proteomes" id="UP000184749">
    <property type="component" value="Plasmid pRgalIE4872c"/>
</dbReference>
<dbReference type="EMBL" id="CP017104">
    <property type="protein sequence ID" value="APO70113.1"/>
    <property type="molecule type" value="Genomic_DNA"/>
</dbReference>
<geneLocation type="plasmid" evidence="2">
    <name>prgalie4872c</name>
</geneLocation>
<proteinExistence type="predicted"/>
<gene>
    <name evidence="1" type="ORF">IE4872_PC00082</name>
</gene>
<organism evidence="1 2">
    <name type="scientific">Rhizobium gallicum</name>
    <dbReference type="NCBI Taxonomy" id="56730"/>
    <lineage>
        <taxon>Bacteria</taxon>
        <taxon>Pseudomonadati</taxon>
        <taxon>Pseudomonadota</taxon>
        <taxon>Alphaproteobacteria</taxon>
        <taxon>Hyphomicrobiales</taxon>
        <taxon>Rhizobiaceae</taxon>
        <taxon>Rhizobium/Agrobacterium group</taxon>
        <taxon>Rhizobium</taxon>
    </lineage>
</organism>